<dbReference type="eggNOG" id="COG0577">
    <property type="taxonomic scope" value="Bacteria"/>
</dbReference>
<evidence type="ECO:0000256" key="2">
    <source>
        <dbReference type="ARBA" id="ARBA00022475"/>
    </source>
</evidence>
<feature type="transmembrane region" description="Helical" evidence="8">
    <location>
        <begin position="331"/>
        <end position="351"/>
    </location>
</feature>
<organism evidence="10 11">
    <name type="scientific">Kitasatospora cheerisanensis KCTC 2395</name>
    <dbReference type="NCBI Taxonomy" id="1348663"/>
    <lineage>
        <taxon>Bacteria</taxon>
        <taxon>Bacillati</taxon>
        <taxon>Actinomycetota</taxon>
        <taxon>Actinomycetes</taxon>
        <taxon>Kitasatosporales</taxon>
        <taxon>Streptomycetaceae</taxon>
        <taxon>Kitasatospora</taxon>
    </lineage>
</organism>
<evidence type="ECO:0000313" key="11">
    <source>
        <dbReference type="Proteomes" id="UP000027178"/>
    </source>
</evidence>
<name>A0A066YL81_9ACTN</name>
<dbReference type="EMBL" id="JNBY01000116">
    <property type="protein sequence ID" value="KDN82198.1"/>
    <property type="molecule type" value="Genomic_DNA"/>
</dbReference>
<feature type="compositionally biased region" description="Basic residues" evidence="7">
    <location>
        <begin position="157"/>
        <end position="182"/>
    </location>
</feature>
<evidence type="ECO:0000259" key="9">
    <source>
        <dbReference type="Pfam" id="PF02687"/>
    </source>
</evidence>
<evidence type="ECO:0000256" key="3">
    <source>
        <dbReference type="ARBA" id="ARBA00022692"/>
    </source>
</evidence>
<reference evidence="10 11" key="1">
    <citation type="submission" date="2014-05" db="EMBL/GenBank/DDBJ databases">
        <title>Draft Genome Sequence of Kitasatospora cheerisanensis KCTC 2395.</title>
        <authorList>
            <person name="Nam D.H."/>
        </authorList>
    </citation>
    <scope>NUCLEOTIDE SEQUENCE [LARGE SCALE GENOMIC DNA]</scope>
    <source>
        <strain evidence="10 11">KCTC 2395</strain>
    </source>
</reference>
<dbReference type="AlphaFoldDB" id="A0A066YL81"/>
<keyword evidence="2" id="KW-1003">Cell membrane</keyword>
<evidence type="ECO:0000256" key="7">
    <source>
        <dbReference type="SAM" id="MobiDB-lite"/>
    </source>
</evidence>
<dbReference type="GO" id="GO:0005886">
    <property type="term" value="C:plasma membrane"/>
    <property type="evidence" value="ECO:0007669"/>
    <property type="project" value="UniProtKB-SubCell"/>
</dbReference>
<dbReference type="Pfam" id="PF02687">
    <property type="entry name" value="FtsX"/>
    <property type="match status" value="1"/>
</dbReference>
<feature type="compositionally biased region" description="Low complexity" evidence="7">
    <location>
        <begin position="112"/>
        <end position="128"/>
    </location>
</feature>
<comment type="subcellular location">
    <subcellularLocation>
        <location evidence="1">Cell membrane</location>
        <topology evidence="1">Multi-pass membrane protein</topology>
    </subcellularLocation>
</comment>
<feature type="compositionally biased region" description="Basic residues" evidence="7">
    <location>
        <begin position="129"/>
        <end position="147"/>
    </location>
</feature>
<feature type="transmembrane region" description="Helical" evidence="8">
    <location>
        <begin position="237"/>
        <end position="263"/>
    </location>
</feature>
<keyword evidence="11" id="KW-1185">Reference proteome</keyword>
<feature type="region of interest" description="Disordered" evidence="7">
    <location>
        <begin position="682"/>
        <end position="706"/>
    </location>
</feature>
<dbReference type="PANTHER" id="PTHR30572">
    <property type="entry name" value="MEMBRANE COMPONENT OF TRANSPORTER-RELATED"/>
    <property type="match status" value="1"/>
</dbReference>
<dbReference type="HOGENOM" id="CLU_390702_0_0_11"/>
<comment type="caution">
    <text evidence="10">The sequence shown here is derived from an EMBL/GenBank/DDBJ whole genome shotgun (WGS) entry which is preliminary data.</text>
</comment>
<gene>
    <name evidence="10" type="ORF">KCH_60320</name>
</gene>
<keyword evidence="3 8" id="KW-0812">Transmembrane</keyword>
<evidence type="ECO:0000313" key="10">
    <source>
        <dbReference type="EMBL" id="KDN82198.1"/>
    </source>
</evidence>
<dbReference type="PANTHER" id="PTHR30572:SF4">
    <property type="entry name" value="ABC TRANSPORTER PERMEASE YTRF"/>
    <property type="match status" value="1"/>
</dbReference>
<feature type="compositionally biased region" description="Gly residues" evidence="7">
    <location>
        <begin position="35"/>
        <end position="47"/>
    </location>
</feature>
<evidence type="ECO:0000256" key="4">
    <source>
        <dbReference type="ARBA" id="ARBA00022989"/>
    </source>
</evidence>
<dbReference type="Proteomes" id="UP000027178">
    <property type="component" value="Unassembled WGS sequence"/>
</dbReference>
<feature type="transmembrane region" description="Helical" evidence="8">
    <location>
        <begin position="461"/>
        <end position="480"/>
    </location>
</feature>
<feature type="region of interest" description="Disordered" evidence="7">
    <location>
        <begin position="1"/>
        <end position="206"/>
    </location>
</feature>
<feature type="compositionally biased region" description="Basic and acidic residues" evidence="7">
    <location>
        <begin position="12"/>
        <end position="29"/>
    </location>
</feature>
<feature type="transmembrane region" description="Helical" evidence="8">
    <location>
        <begin position="284"/>
        <end position="311"/>
    </location>
</feature>
<protein>
    <recommendedName>
        <fullName evidence="9">ABC3 transporter permease C-terminal domain-containing protein</fullName>
    </recommendedName>
</protein>
<comment type="similarity">
    <text evidence="6">Belongs to the ABC-4 integral membrane protein family.</text>
</comment>
<dbReference type="InterPro" id="IPR050250">
    <property type="entry name" value="Macrolide_Exporter_MacB"/>
</dbReference>
<feature type="compositionally biased region" description="Low complexity" evidence="7">
    <location>
        <begin position="682"/>
        <end position="699"/>
    </location>
</feature>
<dbReference type="InterPro" id="IPR003838">
    <property type="entry name" value="ABC3_permease_C"/>
</dbReference>
<dbReference type="GO" id="GO:0022857">
    <property type="term" value="F:transmembrane transporter activity"/>
    <property type="evidence" value="ECO:0007669"/>
    <property type="project" value="TreeGrafter"/>
</dbReference>
<accession>A0A066YL81</accession>
<feature type="compositionally biased region" description="Low complexity" evidence="7">
    <location>
        <begin position="191"/>
        <end position="206"/>
    </location>
</feature>
<evidence type="ECO:0000256" key="5">
    <source>
        <dbReference type="ARBA" id="ARBA00023136"/>
    </source>
</evidence>
<sequence>MGGIPRGLPGRAGRDRADHGRAHRAELGRPRGAVAVGGGCRRGGAAPGGRPRRQPGGPGSVERGGDGRAAGRAPGRAGDRGGGGRPGVLRAGVPGRPSGARPGGRRGRARLVRFGARAVPAGRRAGAGRQRRGRDRCGARRAHRKPTGRQPDGRAGGVHRHRHPRRPRLLVRGPYRGRPRPRRPGDRPARRPGTGPARAAAAARTVTGGRAEVLTGAARAALQPRYLEHKRFLADQLLAAVAALALFTTAFVVAATLALHTGLRRRDLGLLRLIGAGPGRIRRMLLGEAVAVALLGSAAGGLLGLAAAPLLGRLLLDLDAAPPDLTIRDEAGAPLLAAAVGVAVSALAAWASGRTAARVAPLDALLESRDGGRATGRLRTGFGLAALLAGAGAAVATATATADDRVAAAITATAALITAAALLAPALVGPLARAVTGPLLRLRPAWPLLLRGELTVSARRAAAVAAPVIAAVGFAVLLSGTVQTMRAAYPAGQALKLAGQRIVTNDGTPGTTDEAVAANPVGKAALPVRAFVRAAGGATTAVDVLGSRDPGWDRPDRAVLGRSLAERLGVTAGQQCAVRFADGVTVPVRIAEVLPDDPARGAFVMSRAQVRAHDPAALNDDIFVPAGAPATAVPGTAVHDALRYALDDYATDARLTDALAALLIAVATGYGALAAANGAAAATSPSSAPSARPAANCSAWPPARAP</sequence>
<evidence type="ECO:0000256" key="8">
    <source>
        <dbReference type="SAM" id="Phobius"/>
    </source>
</evidence>
<feature type="compositionally biased region" description="Low complexity" evidence="7">
    <location>
        <begin position="87"/>
        <end position="100"/>
    </location>
</feature>
<dbReference type="PATRIC" id="fig|1348663.4.peg.5834"/>
<evidence type="ECO:0000256" key="6">
    <source>
        <dbReference type="ARBA" id="ARBA00038076"/>
    </source>
</evidence>
<keyword evidence="5 8" id="KW-0472">Membrane</keyword>
<proteinExistence type="inferred from homology"/>
<feature type="transmembrane region" description="Helical" evidence="8">
    <location>
        <begin position="406"/>
        <end position="432"/>
    </location>
</feature>
<feature type="domain" description="ABC3 transporter permease C-terminal" evidence="9">
    <location>
        <begin position="240"/>
        <end position="352"/>
    </location>
</feature>
<feature type="transmembrane region" description="Helical" evidence="8">
    <location>
        <begin position="382"/>
        <end position="400"/>
    </location>
</feature>
<keyword evidence="4 8" id="KW-1133">Transmembrane helix</keyword>
<evidence type="ECO:0000256" key="1">
    <source>
        <dbReference type="ARBA" id="ARBA00004651"/>
    </source>
</evidence>